<keyword evidence="1" id="KW-1133">Transmembrane helix</keyword>
<feature type="transmembrane region" description="Helical" evidence="1">
    <location>
        <begin position="92"/>
        <end position="121"/>
    </location>
</feature>
<protein>
    <recommendedName>
        <fullName evidence="4">Transmembrane protein</fullName>
    </recommendedName>
</protein>
<sequence>MASCQSSFCVSIKQSIRHKYNTRQGVQVRAQSFSDDGRSRNIVDSNLNVLREKIEVVKMKERLERCCKCENGWNYVAGYDYKLKREKDMWKFFELVGLVSGILGFTCLSGTVCLFLVSFFLRLIQ</sequence>
<dbReference type="PANTHER" id="PTHR38225:SF4">
    <property type="entry name" value="PROTEIN, PUTATIVE-RELATED"/>
    <property type="match status" value="1"/>
</dbReference>
<name>A0AAW0IR23_QUESU</name>
<evidence type="ECO:0000313" key="3">
    <source>
        <dbReference type="Proteomes" id="UP000237347"/>
    </source>
</evidence>
<comment type="caution">
    <text evidence="2">The sequence shown here is derived from an EMBL/GenBank/DDBJ whole genome shotgun (WGS) entry which is preliminary data.</text>
</comment>
<dbReference type="Proteomes" id="UP000237347">
    <property type="component" value="Unassembled WGS sequence"/>
</dbReference>
<keyword evidence="1" id="KW-0472">Membrane</keyword>
<dbReference type="EMBL" id="PKMF04000912">
    <property type="protein sequence ID" value="KAK7816923.1"/>
    <property type="molecule type" value="Genomic_DNA"/>
</dbReference>
<keyword evidence="1" id="KW-0812">Transmembrane</keyword>
<reference evidence="2 3" key="1">
    <citation type="journal article" date="2018" name="Sci. Data">
        <title>The draft genome sequence of cork oak.</title>
        <authorList>
            <person name="Ramos A.M."/>
            <person name="Usie A."/>
            <person name="Barbosa P."/>
            <person name="Barros P.M."/>
            <person name="Capote T."/>
            <person name="Chaves I."/>
            <person name="Simoes F."/>
            <person name="Abreu I."/>
            <person name="Carrasquinho I."/>
            <person name="Faro C."/>
            <person name="Guimaraes J.B."/>
            <person name="Mendonca D."/>
            <person name="Nobrega F."/>
            <person name="Rodrigues L."/>
            <person name="Saibo N.J.M."/>
            <person name="Varela M.C."/>
            <person name="Egas C."/>
            <person name="Matos J."/>
            <person name="Miguel C.M."/>
            <person name="Oliveira M.M."/>
            <person name="Ricardo C.P."/>
            <person name="Goncalves S."/>
        </authorList>
    </citation>
    <scope>NUCLEOTIDE SEQUENCE [LARGE SCALE GENOMIC DNA]</scope>
    <source>
        <strain evidence="3">cv. HL8</strain>
    </source>
</reference>
<accession>A0AAW0IR23</accession>
<evidence type="ECO:0008006" key="4">
    <source>
        <dbReference type="Google" id="ProtNLM"/>
    </source>
</evidence>
<dbReference type="PANTHER" id="PTHR38225">
    <property type="entry name" value="PROTEIN, PUTATIVE-RELATED"/>
    <property type="match status" value="1"/>
</dbReference>
<organism evidence="2 3">
    <name type="scientific">Quercus suber</name>
    <name type="common">Cork oak</name>
    <dbReference type="NCBI Taxonomy" id="58331"/>
    <lineage>
        <taxon>Eukaryota</taxon>
        <taxon>Viridiplantae</taxon>
        <taxon>Streptophyta</taxon>
        <taxon>Embryophyta</taxon>
        <taxon>Tracheophyta</taxon>
        <taxon>Spermatophyta</taxon>
        <taxon>Magnoliopsida</taxon>
        <taxon>eudicotyledons</taxon>
        <taxon>Gunneridae</taxon>
        <taxon>Pentapetalae</taxon>
        <taxon>rosids</taxon>
        <taxon>fabids</taxon>
        <taxon>Fagales</taxon>
        <taxon>Fagaceae</taxon>
        <taxon>Quercus</taxon>
    </lineage>
</organism>
<dbReference type="AlphaFoldDB" id="A0AAW0IR23"/>
<gene>
    <name evidence="2" type="ORF">CFP56_043455</name>
</gene>
<evidence type="ECO:0000313" key="2">
    <source>
        <dbReference type="EMBL" id="KAK7816923.1"/>
    </source>
</evidence>
<proteinExistence type="predicted"/>
<evidence type="ECO:0000256" key="1">
    <source>
        <dbReference type="SAM" id="Phobius"/>
    </source>
</evidence>
<keyword evidence="3" id="KW-1185">Reference proteome</keyword>
<dbReference type="Gramene" id="rna-CFP56_15786">
    <property type="protein sequence ID" value="cds-POE59582.1"/>
    <property type="gene ID" value="gene-CFP56_15786"/>
</dbReference>